<dbReference type="Gene3D" id="3.10.10.10">
    <property type="entry name" value="HIV Type 1 Reverse Transcriptase, subunit A, domain 1"/>
    <property type="match status" value="1"/>
</dbReference>
<dbReference type="Proteomes" id="UP000499080">
    <property type="component" value="Unassembled WGS sequence"/>
</dbReference>
<dbReference type="GO" id="GO:0071897">
    <property type="term" value="P:DNA biosynthetic process"/>
    <property type="evidence" value="ECO:0007669"/>
    <property type="project" value="UniProtKB-ARBA"/>
</dbReference>
<dbReference type="PANTHER" id="PTHR24559">
    <property type="entry name" value="TRANSPOSON TY3-I GAG-POL POLYPROTEIN"/>
    <property type="match status" value="1"/>
</dbReference>
<dbReference type="SUPFAM" id="SSF56672">
    <property type="entry name" value="DNA/RNA polymerases"/>
    <property type="match status" value="1"/>
</dbReference>
<accession>A0A4Y2H754</accession>
<gene>
    <name evidence="1" type="ORF">AVEN_264349_1</name>
</gene>
<dbReference type="InterPro" id="IPR053134">
    <property type="entry name" value="RNA-dir_DNA_polymerase"/>
</dbReference>
<organism evidence="1 2">
    <name type="scientific">Araneus ventricosus</name>
    <name type="common">Orbweaver spider</name>
    <name type="synonym">Epeira ventricosa</name>
    <dbReference type="NCBI Taxonomy" id="182803"/>
    <lineage>
        <taxon>Eukaryota</taxon>
        <taxon>Metazoa</taxon>
        <taxon>Ecdysozoa</taxon>
        <taxon>Arthropoda</taxon>
        <taxon>Chelicerata</taxon>
        <taxon>Arachnida</taxon>
        <taxon>Araneae</taxon>
        <taxon>Araneomorphae</taxon>
        <taxon>Entelegynae</taxon>
        <taxon>Araneoidea</taxon>
        <taxon>Araneidae</taxon>
        <taxon>Araneus</taxon>
    </lineage>
</organism>
<evidence type="ECO:0000313" key="2">
    <source>
        <dbReference type="Proteomes" id="UP000499080"/>
    </source>
</evidence>
<sequence>MIARAVSTLKKNNMCLALVLNLEDKPLTLNKGMIIVQALPIHEVSNIESVNTSSDGKNSKKIDWDKTLNFDHLSKEQKSKVINLLNKYDSVFAQDLSELRQCGIVQHEIHLTDLVPTSQKPYRVPYQLKAEMKRQINTLLDAGINQPSKSAYAAPVLLVKKSDGFYRLVADLRKLNRTPEEYLEKLNNSLQEMGNSPIKKVSKLSNVQRKQYRKRKREKIVSDTKENLATALQVKPIEIENNHQSVDLQNEDLYSLVEELKIKF</sequence>
<name>A0A4Y2H754_ARAVE</name>
<dbReference type="AlphaFoldDB" id="A0A4Y2H754"/>
<protein>
    <recommendedName>
        <fullName evidence="3">Retrovirus-related Pol polyprotein from transposon 297</fullName>
    </recommendedName>
</protein>
<proteinExistence type="predicted"/>
<keyword evidence="2" id="KW-1185">Reference proteome</keyword>
<comment type="caution">
    <text evidence="1">The sequence shown here is derived from an EMBL/GenBank/DDBJ whole genome shotgun (WGS) entry which is preliminary data.</text>
</comment>
<dbReference type="EMBL" id="BGPR01001749">
    <property type="protein sequence ID" value="GBM61009.1"/>
    <property type="molecule type" value="Genomic_DNA"/>
</dbReference>
<evidence type="ECO:0008006" key="3">
    <source>
        <dbReference type="Google" id="ProtNLM"/>
    </source>
</evidence>
<dbReference type="OrthoDB" id="10062343at2759"/>
<dbReference type="PANTHER" id="PTHR24559:SF444">
    <property type="entry name" value="REVERSE TRANSCRIPTASE DOMAIN-CONTAINING PROTEIN"/>
    <property type="match status" value="1"/>
</dbReference>
<reference evidence="1 2" key="1">
    <citation type="journal article" date="2019" name="Sci. Rep.">
        <title>Orb-weaving spider Araneus ventricosus genome elucidates the spidroin gene catalogue.</title>
        <authorList>
            <person name="Kono N."/>
            <person name="Nakamura H."/>
            <person name="Ohtoshi R."/>
            <person name="Moran D.A.P."/>
            <person name="Shinohara A."/>
            <person name="Yoshida Y."/>
            <person name="Fujiwara M."/>
            <person name="Mori M."/>
            <person name="Tomita M."/>
            <person name="Arakawa K."/>
        </authorList>
    </citation>
    <scope>NUCLEOTIDE SEQUENCE [LARGE SCALE GENOMIC DNA]</scope>
</reference>
<dbReference type="InterPro" id="IPR043502">
    <property type="entry name" value="DNA/RNA_pol_sf"/>
</dbReference>
<evidence type="ECO:0000313" key="1">
    <source>
        <dbReference type="EMBL" id="GBM61009.1"/>
    </source>
</evidence>